<dbReference type="Pfam" id="PF00990">
    <property type="entry name" value="GGDEF"/>
    <property type="match status" value="1"/>
</dbReference>
<evidence type="ECO:0000259" key="5">
    <source>
        <dbReference type="PROSITE" id="PS50887"/>
    </source>
</evidence>
<evidence type="ECO:0000313" key="7">
    <source>
        <dbReference type="Proteomes" id="UP000308430"/>
    </source>
</evidence>
<dbReference type="InterPro" id="IPR029787">
    <property type="entry name" value="Nucleotide_cyclase"/>
</dbReference>
<keyword evidence="7" id="KW-1185">Reference proteome</keyword>
<dbReference type="GO" id="GO:0071111">
    <property type="term" value="F:cyclic-guanylate-specific phosphodiesterase activity"/>
    <property type="evidence" value="ECO:0007669"/>
    <property type="project" value="UniProtKB-EC"/>
</dbReference>
<dbReference type="PROSITE" id="PS50112">
    <property type="entry name" value="PAS"/>
    <property type="match status" value="1"/>
</dbReference>
<evidence type="ECO:0000313" key="6">
    <source>
        <dbReference type="EMBL" id="THF60799.1"/>
    </source>
</evidence>
<dbReference type="Gene3D" id="2.10.70.100">
    <property type="match status" value="1"/>
</dbReference>
<dbReference type="Gene3D" id="3.30.70.270">
    <property type="match status" value="1"/>
</dbReference>
<dbReference type="PANTHER" id="PTHR44757">
    <property type="entry name" value="DIGUANYLATE CYCLASE DGCP"/>
    <property type="match status" value="1"/>
</dbReference>
<dbReference type="CDD" id="cd00130">
    <property type="entry name" value="PAS"/>
    <property type="match status" value="2"/>
</dbReference>
<dbReference type="FunFam" id="3.30.70.270:FF:000001">
    <property type="entry name" value="Diguanylate cyclase domain protein"/>
    <property type="match status" value="1"/>
</dbReference>
<dbReference type="SMART" id="SM00052">
    <property type="entry name" value="EAL"/>
    <property type="match status" value="1"/>
</dbReference>
<dbReference type="SMART" id="SM00091">
    <property type="entry name" value="PAS"/>
    <property type="match status" value="2"/>
</dbReference>
<dbReference type="EMBL" id="SSOC01000011">
    <property type="protein sequence ID" value="THF60799.1"/>
    <property type="molecule type" value="Genomic_DNA"/>
</dbReference>
<feature type="domain" description="PAC" evidence="3">
    <location>
        <begin position="67"/>
        <end position="118"/>
    </location>
</feature>
<dbReference type="GO" id="GO:0071732">
    <property type="term" value="P:cellular response to nitric oxide"/>
    <property type="evidence" value="ECO:0007669"/>
    <property type="project" value="UniProtKB-ARBA"/>
</dbReference>
<dbReference type="InterPro" id="IPR035965">
    <property type="entry name" value="PAS-like_dom_sf"/>
</dbReference>
<dbReference type="InterPro" id="IPR013655">
    <property type="entry name" value="PAS_fold_3"/>
</dbReference>
<reference evidence="6 7" key="1">
    <citation type="submission" date="2019-04" db="EMBL/GenBank/DDBJ databases">
        <title>Azoarcus nasutitermitis sp. nov. isolated from termite nest.</title>
        <authorList>
            <person name="Lin S.-Y."/>
            <person name="Hameed A."/>
            <person name="Hsu Y.-H."/>
            <person name="Young C.-C."/>
        </authorList>
    </citation>
    <scope>NUCLEOTIDE SEQUENCE [LARGE SCALE GENOMIC DNA]</scope>
    <source>
        <strain evidence="6 7">CC-YHH838</strain>
    </source>
</reference>
<dbReference type="PROSITE" id="PS50887">
    <property type="entry name" value="GGDEF"/>
    <property type="match status" value="1"/>
</dbReference>
<dbReference type="AlphaFoldDB" id="A0A4S4AMI9"/>
<dbReference type="InterPro" id="IPR043128">
    <property type="entry name" value="Rev_trsase/Diguanyl_cyclase"/>
</dbReference>
<gene>
    <name evidence="6" type="ORF">E6C76_21430</name>
</gene>
<dbReference type="Proteomes" id="UP000308430">
    <property type="component" value="Unassembled WGS sequence"/>
</dbReference>
<dbReference type="CDD" id="cd01948">
    <property type="entry name" value="EAL"/>
    <property type="match status" value="1"/>
</dbReference>
<sequence>MEVARLGGWERDLESGELWWSERARELLGIGPDVAPSRAAFLERVHPDDREHVRKVLAEADRAGSGGEFGYRVLTHDGETRYLHNRFHPETDANGRMRWVGTIQDVTGRERIARELERKSAYLLAIVNHLPQGISVFDETLHLQYWNAGFADVLGLPPDVLRRDTPFDELIRVPAQRGEYGPGDPAEHVRHRRELALRFQAHRFERTRPNGRTHLVAGEPLFIDGKVAGFITTYTDITERKHAEAEIEHLAHHDMLTGLANRFALDARLQQSLADARRNGYGLAVLFLDLDRFKHINDSLGHPVGDELLKQVAERLRATVREADIVARQGGDEFVVVAQGAGEGMDAAHVAEKILARLSTPYHVDGSELHTTPSIGIAMFPEDGEDAAELLRNADTAMYHAKTLGRANYQFYTESMNRKATERLNLERKLRQALRHGEFELWYQPQLSAAGGRITGVEALARWHHPEDGPIPPARFIPLAEETGLIVPLGHWVLHEACRQARAWMDEGLAPLRISVNLSARQLMHAGLADAIAEALADSRLPAGLLELEITESAVMERPDDATEVLQGLKRLGVRLAIDDFGTGYSSLSYLKLFPLDHLKIDRSFVSDIEHDANDAAIVAAAVSLAHSLGLSVIAEGVESAEQVARLAGLGCDELQGYHFSRPLPAGLLVDWLRVRQDAAPREWPPSGG</sequence>
<dbReference type="FunFam" id="3.20.20.450:FF:000001">
    <property type="entry name" value="Cyclic di-GMP phosphodiesterase yahA"/>
    <property type="match status" value="1"/>
</dbReference>
<feature type="domain" description="GGDEF" evidence="5">
    <location>
        <begin position="281"/>
        <end position="414"/>
    </location>
</feature>
<evidence type="ECO:0000256" key="1">
    <source>
        <dbReference type="ARBA" id="ARBA00051114"/>
    </source>
</evidence>
<evidence type="ECO:0000259" key="3">
    <source>
        <dbReference type="PROSITE" id="PS50113"/>
    </source>
</evidence>
<feature type="domain" description="EAL" evidence="4">
    <location>
        <begin position="423"/>
        <end position="677"/>
    </location>
</feature>
<dbReference type="Gene3D" id="3.20.20.450">
    <property type="entry name" value="EAL domain"/>
    <property type="match status" value="1"/>
</dbReference>
<name>A0A4S4AMI9_9RHOO</name>
<dbReference type="InterPro" id="IPR000160">
    <property type="entry name" value="GGDEF_dom"/>
</dbReference>
<dbReference type="CDD" id="cd01949">
    <property type="entry name" value="GGDEF"/>
    <property type="match status" value="1"/>
</dbReference>
<dbReference type="Gene3D" id="3.30.450.20">
    <property type="entry name" value="PAS domain"/>
    <property type="match status" value="2"/>
</dbReference>
<dbReference type="PROSITE" id="PS50883">
    <property type="entry name" value="EAL"/>
    <property type="match status" value="1"/>
</dbReference>
<dbReference type="NCBIfam" id="TIGR00229">
    <property type="entry name" value="sensory_box"/>
    <property type="match status" value="2"/>
</dbReference>
<comment type="caution">
    <text evidence="6">The sequence shown here is derived from an EMBL/GenBank/DDBJ whole genome shotgun (WGS) entry which is preliminary data.</text>
</comment>
<feature type="domain" description="PAS" evidence="2">
    <location>
        <begin position="1"/>
        <end position="64"/>
    </location>
</feature>
<dbReference type="InterPro" id="IPR001610">
    <property type="entry name" value="PAC"/>
</dbReference>
<dbReference type="InterPro" id="IPR000014">
    <property type="entry name" value="PAS"/>
</dbReference>
<protein>
    <submittedName>
        <fullName evidence="6">EAL domain-containing protein</fullName>
    </submittedName>
</protein>
<dbReference type="PROSITE" id="PS50113">
    <property type="entry name" value="PAC"/>
    <property type="match status" value="1"/>
</dbReference>
<dbReference type="InterPro" id="IPR052155">
    <property type="entry name" value="Biofilm_reg_signaling"/>
</dbReference>
<proteinExistence type="predicted"/>
<dbReference type="InterPro" id="IPR001633">
    <property type="entry name" value="EAL_dom"/>
</dbReference>
<dbReference type="OrthoDB" id="9813903at2"/>
<dbReference type="SMART" id="SM00086">
    <property type="entry name" value="PAC"/>
    <property type="match status" value="2"/>
</dbReference>
<accession>A0A4S4AMI9</accession>
<evidence type="ECO:0000259" key="4">
    <source>
        <dbReference type="PROSITE" id="PS50883"/>
    </source>
</evidence>
<dbReference type="SUPFAM" id="SSF55785">
    <property type="entry name" value="PYP-like sensor domain (PAS domain)"/>
    <property type="match status" value="2"/>
</dbReference>
<dbReference type="Pfam" id="PF00563">
    <property type="entry name" value="EAL"/>
    <property type="match status" value="1"/>
</dbReference>
<dbReference type="SMART" id="SM00267">
    <property type="entry name" value="GGDEF"/>
    <property type="match status" value="1"/>
</dbReference>
<organism evidence="6 7">
    <name type="scientific">Pseudothauera nasutitermitis</name>
    <dbReference type="NCBI Taxonomy" id="2565930"/>
    <lineage>
        <taxon>Bacteria</taxon>
        <taxon>Pseudomonadati</taxon>
        <taxon>Pseudomonadota</taxon>
        <taxon>Betaproteobacteria</taxon>
        <taxon>Rhodocyclales</taxon>
        <taxon>Zoogloeaceae</taxon>
        <taxon>Pseudothauera</taxon>
    </lineage>
</organism>
<comment type="catalytic activity">
    <reaction evidence="1">
        <text>3',3'-c-di-GMP + H2O = 5'-phosphoguanylyl(3'-&gt;5')guanosine + H(+)</text>
        <dbReference type="Rhea" id="RHEA:24902"/>
        <dbReference type="ChEBI" id="CHEBI:15377"/>
        <dbReference type="ChEBI" id="CHEBI:15378"/>
        <dbReference type="ChEBI" id="CHEBI:58754"/>
        <dbReference type="ChEBI" id="CHEBI:58805"/>
        <dbReference type="EC" id="3.1.4.52"/>
    </reaction>
    <physiologicalReaction direction="left-to-right" evidence="1">
        <dbReference type="Rhea" id="RHEA:24903"/>
    </physiologicalReaction>
</comment>
<dbReference type="PANTHER" id="PTHR44757:SF2">
    <property type="entry name" value="BIOFILM ARCHITECTURE MAINTENANCE PROTEIN MBAA"/>
    <property type="match status" value="1"/>
</dbReference>
<dbReference type="Pfam" id="PF12860">
    <property type="entry name" value="PAS_7"/>
    <property type="match status" value="1"/>
</dbReference>
<dbReference type="SUPFAM" id="SSF55073">
    <property type="entry name" value="Nucleotide cyclase"/>
    <property type="match status" value="1"/>
</dbReference>
<dbReference type="InterPro" id="IPR035919">
    <property type="entry name" value="EAL_sf"/>
</dbReference>
<dbReference type="Pfam" id="PF08447">
    <property type="entry name" value="PAS_3"/>
    <property type="match status" value="1"/>
</dbReference>
<evidence type="ECO:0000259" key="2">
    <source>
        <dbReference type="PROSITE" id="PS50112"/>
    </source>
</evidence>
<dbReference type="NCBIfam" id="TIGR00254">
    <property type="entry name" value="GGDEF"/>
    <property type="match status" value="1"/>
</dbReference>
<dbReference type="SUPFAM" id="SSF141868">
    <property type="entry name" value="EAL domain-like"/>
    <property type="match status" value="1"/>
</dbReference>
<dbReference type="InterPro" id="IPR000700">
    <property type="entry name" value="PAS-assoc_C"/>
</dbReference>